<evidence type="ECO:0000313" key="7">
    <source>
        <dbReference type="EMBL" id="QWG11328.1"/>
    </source>
</evidence>
<protein>
    <submittedName>
        <fullName evidence="7">TerC family protein</fullName>
    </submittedName>
</protein>
<dbReference type="GO" id="GO:0016020">
    <property type="term" value="C:membrane"/>
    <property type="evidence" value="ECO:0007669"/>
    <property type="project" value="UniProtKB-SubCell"/>
</dbReference>
<comment type="similarity">
    <text evidence="2">Belongs to the TerC family.</text>
</comment>
<sequence length="290" mass="30341">MNWLLQIFDPATIGAFFTQFQSEMQQPAFWVAVGKIIWINVLLSGDNALVIALACRALEPRQRLWGMIFGAAAAVVLRIIFTFIVATLMALPFLKLVGGLALIVIAAKLLVPEDEDEEGVQSASHLWAAIQIVVVADIVMSLDNVIAVAAAAKGSVPLLVLGLAISIPLIVAGAALIMALLTRLPILVWAGAALLGWIAGEVIASDPAVQPVLHVIFDGPVGVKLDALLALFGVSPRFTGGGHGAEVVCGLIGIAIVLAAGSIWRKRKLQGGEHAASHAADEAAQTIDRP</sequence>
<feature type="transmembrane region" description="Helical" evidence="6">
    <location>
        <begin position="186"/>
        <end position="204"/>
    </location>
</feature>
<reference evidence="7" key="1">
    <citation type="submission" date="2021-06" db="EMBL/GenBank/DDBJ databases">
        <title>Bradyrhizobium sp. S2-20-1 Genome sequencing.</title>
        <authorList>
            <person name="Jin L."/>
        </authorList>
    </citation>
    <scope>NUCLEOTIDE SEQUENCE</scope>
    <source>
        <strain evidence="7">S2-20-1</strain>
    </source>
</reference>
<accession>A0A975NA67</accession>
<dbReference type="NCBIfam" id="TIGR03717">
    <property type="entry name" value="R_switched_YjbE"/>
    <property type="match status" value="1"/>
</dbReference>
<proteinExistence type="inferred from homology"/>
<dbReference type="InterPro" id="IPR005496">
    <property type="entry name" value="Integral_membrane_TerC"/>
</dbReference>
<evidence type="ECO:0000256" key="1">
    <source>
        <dbReference type="ARBA" id="ARBA00004141"/>
    </source>
</evidence>
<keyword evidence="5 6" id="KW-0472">Membrane</keyword>
<comment type="subcellular location">
    <subcellularLocation>
        <location evidence="1">Membrane</location>
        <topology evidence="1">Multi-pass membrane protein</topology>
    </subcellularLocation>
</comment>
<name>A0A975NA67_9BRAD</name>
<dbReference type="PANTHER" id="PTHR30238:SF4">
    <property type="entry name" value="SLL1022 PROTEIN"/>
    <property type="match status" value="1"/>
</dbReference>
<keyword evidence="3 6" id="KW-0812">Transmembrane</keyword>
<dbReference type="Proteomes" id="UP000680839">
    <property type="component" value="Chromosome"/>
</dbReference>
<keyword evidence="4 6" id="KW-1133">Transmembrane helix</keyword>
<feature type="transmembrane region" description="Helical" evidence="6">
    <location>
        <begin position="244"/>
        <end position="264"/>
    </location>
</feature>
<feature type="transmembrane region" description="Helical" evidence="6">
    <location>
        <begin position="132"/>
        <end position="152"/>
    </location>
</feature>
<evidence type="ECO:0000256" key="6">
    <source>
        <dbReference type="SAM" id="Phobius"/>
    </source>
</evidence>
<evidence type="ECO:0000256" key="2">
    <source>
        <dbReference type="ARBA" id="ARBA00007511"/>
    </source>
</evidence>
<feature type="transmembrane region" description="Helical" evidence="6">
    <location>
        <begin position="92"/>
        <end position="111"/>
    </location>
</feature>
<feature type="transmembrane region" description="Helical" evidence="6">
    <location>
        <begin position="158"/>
        <end position="179"/>
    </location>
</feature>
<dbReference type="InterPro" id="IPR022301">
    <property type="entry name" value="Integral_membrane_YjbE"/>
</dbReference>
<dbReference type="AlphaFoldDB" id="A0A975NA67"/>
<organism evidence="7 8">
    <name type="scientific">Bradyrhizobium sediminis</name>
    <dbReference type="NCBI Taxonomy" id="2840469"/>
    <lineage>
        <taxon>Bacteria</taxon>
        <taxon>Pseudomonadati</taxon>
        <taxon>Pseudomonadota</taxon>
        <taxon>Alphaproteobacteria</taxon>
        <taxon>Hyphomicrobiales</taxon>
        <taxon>Nitrobacteraceae</taxon>
        <taxon>Bradyrhizobium</taxon>
    </lineage>
</organism>
<dbReference type="RefSeq" id="WP_215620217.1">
    <property type="nucleotide sequence ID" value="NZ_CP076134.1"/>
</dbReference>
<dbReference type="Pfam" id="PF03741">
    <property type="entry name" value="TerC"/>
    <property type="match status" value="1"/>
</dbReference>
<evidence type="ECO:0000313" key="8">
    <source>
        <dbReference type="Proteomes" id="UP000680839"/>
    </source>
</evidence>
<evidence type="ECO:0000256" key="4">
    <source>
        <dbReference type="ARBA" id="ARBA00022989"/>
    </source>
</evidence>
<evidence type="ECO:0000256" key="5">
    <source>
        <dbReference type="ARBA" id="ARBA00023136"/>
    </source>
</evidence>
<feature type="transmembrane region" description="Helical" evidence="6">
    <location>
        <begin position="28"/>
        <end position="52"/>
    </location>
</feature>
<dbReference type="EMBL" id="CP076134">
    <property type="protein sequence ID" value="QWG11328.1"/>
    <property type="molecule type" value="Genomic_DNA"/>
</dbReference>
<feature type="transmembrane region" description="Helical" evidence="6">
    <location>
        <begin position="64"/>
        <end position="86"/>
    </location>
</feature>
<gene>
    <name evidence="7" type="ORF">KMZ29_16435</name>
</gene>
<evidence type="ECO:0000256" key="3">
    <source>
        <dbReference type="ARBA" id="ARBA00022692"/>
    </source>
</evidence>
<dbReference type="PANTHER" id="PTHR30238">
    <property type="entry name" value="MEMBRANE BOUND PREDICTED REDOX MODULATOR"/>
    <property type="match status" value="1"/>
</dbReference>